<gene>
    <name evidence="1" type="ORF">ILUMI_15901</name>
</gene>
<sequence length="95" mass="11259">MKPEKLDTEYSDDVSEFILKLENDPKLNIENLDNIELIPKLSYRKLINSAPEKLLDLNPVIKRKKEILNRVPTLFDLSKYRFQKSLQTFYNAQCE</sequence>
<accession>A0A8K0CTX0</accession>
<organism evidence="1 2">
    <name type="scientific">Ignelater luminosus</name>
    <name type="common">Cucubano</name>
    <name type="synonym">Pyrophorus luminosus</name>
    <dbReference type="NCBI Taxonomy" id="2038154"/>
    <lineage>
        <taxon>Eukaryota</taxon>
        <taxon>Metazoa</taxon>
        <taxon>Ecdysozoa</taxon>
        <taxon>Arthropoda</taxon>
        <taxon>Hexapoda</taxon>
        <taxon>Insecta</taxon>
        <taxon>Pterygota</taxon>
        <taxon>Neoptera</taxon>
        <taxon>Endopterygota</taxon>
        <taxon>Coleoptera</taxon>
        <taxon>Polyphaga</taxon>
        <taxon>Elateriformia</taxon>
        <taxon>Elateroidea</taxon>
        <taxon>Elateridae</taxon>
        <taxon>Agrypninae</taxon>
        <taxon>Pyrophorini</taxon>
        <taxon>Ignelater</taxon>
    </lineage>
</organism>
<comment type="caution">
    <text evidence="1">The sequence shown here is derived from an EMBL/GenBank/DDBJ whole genome shotgun (WGS) entry which is preliminary data.</text>
</comment>
<dbReference type="Proteomes" id="UP000801492">
    <property type="component" value="Unassembled WGS sequence"/>
</dbReference>
<name>A0A8K0CTX0_IGNLU</name>
<dbReference type="AlphaFoldDB" id="A0A8K0CTX0"/>
<protein>
    <submittedName>
        <fullName evidence="1">Uncharacterized protein</fullName>
    </submittedName>
</protein>
<dbReference type="EMBL" id="VTPC01055598">
    <property type="protein sequence ID" value="KAF2890272.1"/>
    <property type="molecule type" value="Genomic_DNA"/>
</dbReference>
<evidence type="ECO:0000313" key="2">
    <source>
        <dbReference type="Proteomes" id="UP000801492"/>
    </source>
</evidence>
<evidence type="ECO:0000313" key="1">
    <source>
        <dbReference type="EMBL" id="KAF2890272.1"/>
    </source>
</evidence>
<keyword evidence="2" id="KW-1185">Reference proteome</keyword>
<proteinExistence type="predicted"/>
<reference evidence="1" key="1">
    <citation type="submission" date="2019-08" db="EMBL/GenBank/DDBJ databases">
        <title>The genome of the North American firefly Photinus pyralis.</title>
        <authorList>
            <consortium name="Photinus pyralis genome working group"/>
            <person name="Fallon T.R."/>
            <person name="Sander Lower S.E."/>
            <person name="Weng J.-K."/>
        </authorList>
    </citation>
    <scope>NUCLEOTIDE SEQUENCE</scope>
    <source>
        <strain evidence="1">TRF0915ILg1</strain>
        <tissue evidence="1">Whole body</tissue>
    </source>
</reference>